<gene>
    <name evidence="1" type="ORF">ELQ35_00245</name>
</gene>
<name>A0A3S0VTW4_9BACI</name>
<organism evidence="1 2">
    <name type="scientific">Peribacillus cavernae</name>
    <dbReference type="NCBI Taxonomy" id="1674310"/>
    <lineage>
        <taxon>Bacteria</taxon>
        <taxon>Bacillati</taxon>
        <taxon>Bacillota</taxon>
        <taxon>Bacilli</taxon>
        <taxon>Bacillales</taxon>
        <taxon>Bacillaceae</taxon>
        <taxon>Peribacillus</taxon>
    </lineage>
</organism>
<comment type="caution">
    <text evidence="1">The sequence shown here is derived from an EMBL/GenBank/DDBJ whole genome shotgun (WGS) entry which is preliminary data.</text>
</comment>
<evidence type="ECO:0000313" key="2">
    <source>
        <dbReference type="Proteomes" id="UP000267430"/>
    </source>
</evidence>
<dbReference type="Proteomes" id="UP000267430">
    <property type="component" value="Unassembled WGS sequence"/>
</dbReference>
<keyword evidence="2" id="KW-1185">Reference proteome</keyword>
<dbReference type="OrthoDB" id="2435937at2"/>
<dbReference type="RefSeq" id="WP_126862858.1">
    <property type="nucleotide sequence ID" value="NZ_JAUSTX010000002.1"/>
</dbReference>
<protein>
    <submittedName>
        <fullName evidence="1">Uncharacterized protein</fullName>
    </submittedName>
</protein>
<proteinExistence type="predicted"/>
<reference evidence="1 2" key="1">
    <citation type="submission" date="2018-12" db="EMBL/GenBank/DDBJ databases">
        <title>Bacillus chawlae sp. nov., Bacillus glennii sp. nov., and Bacillus saganii sp. nov. Isolated from the Vehicle Assembly Building at Kennedy Space Center where the Viking Spacecraft were Assembled.</title>
        <authorList>
            <person name="Seuylemezian A."/>
            <person name="Vaishampayan P."/>
        </authorList>
    </citation>
    <scope>NUCLEOTIDE SEQUENCE [LARGE SCALE GENOMIC DNA]</scope>
    <source>
        <strain evidence="1 2">L5</strain>
    </source>
</reference>
<dbReference type="AlphaFoldDB" id="A0A3S0VTW4"/>
<dbReference type="EMBL" id="RYZZ01000001">
    <property type="protein sequence ID" value="RUQ32567.1"/>
    <property type="molecule type" value="Genomic_DNA"/>
</dbReference>
<accession>A0A3S0VTW4</accession>
<evidence type="ECO:0000313" key="1">
    <source>
        <dbReference type="EMBL" id="RUQ32567.1"/>
    </source>
</evidence>
<sequence length="87" mass="9895">MLSLRREGKTLPCDRLLAPKTIAADFPGFEMAEGVPDQFWSTGINLLSETEFVALAEEFIKWCQSLQEMKIYIVSHECFNPVKNVSK</sequence>